<keyword evidence="2" id="KW-1185">Reference proteome</keyword>
<dbReference type="InterPro" id="IPR032092">
    <property type="entry name" value="PilW"/>
</dbReference>
<comment type="caution">
    <text evidence="1">The sequence shown here is derived from an EMBL/GenBank/DDBJ whole genome shotgun (WGS) entry which is preliminary data.</text>
</comment>
<sequence>MQGLSLIELMIALLIGLILLIGLVQVFGASRTAYQLSEGLARVQENGRFAMDYLQRDIRMAGHYGCVNDQARLQTNGALISHLAATDNPLNFAISIQGYEAANSAPTNTVNVAGATAGFTPALPAYLSNLNPAPRVGSDVLMLRYLGANGVPIIGVAGSQVTVDSGKWSVLTDEGVATPVLFGASDCSYTDVFQGSTVAPGTGVVTATANGLNTTATDFSGRYTASPAGQSMLYRANAVAYYVGVNNRGVPSLYRARFSSTAGSNAITNITEELVEGIENLQLLYGQDESTDVNSLSGNIGMQNTAAVVDPAGGVTNAASWRRVGQVQVGLLARSPDISSAPAPVDPRRALGVVYTVPADGRYRNSYEATIALRNRLYGQ</sequence>
<evidence type="ECO:0000313" key="2">
    <source>
        <dbReference type="Proteomes" id="UP001429354"/>
    </source>
</evidence>
<dbReference type="EMBL" id="QOVG01000006">
    <property type="protein sequence ID" value="NDK39269.1"/>
    <property type="molecule type" value="Genomic_DNA"/>
</dbReference>
<gene>
    <name evidence="1" type="ORF">DT603_10485</name>
</gene>
<organism evidence="1 2">
    <name type="scientific">Pseudoxanthomonas gei</name>
    <dbReference type="NCBI Taxonomy" id="1383030"/>
    <lineage>
        <taxon>Bacteria</taxon>
        <taxon>Pseudomonadati</taxon>
        <taxon>Pseudomonadota</taxon>
        <taxon>Gammaproteobacteria</taxon>
        <taxon>Lysobacterales</taxon>
        <taxon>Lysobacteraceae</taxon>
        <taxon>Pseudoxanthomonas</taxon>
    </lineage>
</organism>
<dbReference type="InterPro" id="IPR012902">
    <property type="entry name" value="N_methyl_site"/>
</dbReference>
<proteinExistence type="predicted"/>
<dbReference type="Proteomes" id="UP001429354">
    <property type="component" value="Unassembled WGS sequence"/>
</dbReference>
<dbReference type="RefSeq" id="WP_162349930.1">
    <property type="nucleotide sequence ID" value="NZ_QOVG01000006.1"/>
</dbReference>
<protein>
    <submittedName>
        <fullName evidence="1">Pilus assembly protein PilW</fullName>
    </submittedName>
</protein>
<dbReference type="Pfam" id="PF16074">
    <property type="entry name" value="PilW"/>
    <property type="match status" value="1"/>
</dbReference>
<evidence type="ECO:0000313" key="1">
    <source>
        <dbReference type="EMBL" id="NDK39269.1"/>
    </source>
</evidence>
<reference evidence="1 2" key="1">
    <citation type="submission" date="2018-07" db="EMBL/GenBank/DDBJ databases">
        <title>Whole genome Sequencing of Pseudoxanthomonas gei KCTC 32298 (T).</title>
        <authorList>
            <person name="Kumar S."/>
            <person name="Bansal K."/>
            <person name="Kaur A."/>
            <person name="Patil P."/>
            <person name="Sharma S."/>
            <person name="Patil P.B."/>
        </authorList>
    </citation>
    <scope>NUCLEOTIDE SEQUENCE [LARGE SCALE GENOMIC DNA]</scope>
    <source>
        <strain evidence="1 2">KCTC 32298</strain>
    </source>
</reference>
<dbReference type="PROSITE" id="PS00409">
    <property type="entry name" value="PROKAR_NTER_METHYL"/>
    <property type="match status" value="1"/>
</dbReference>
<accession>A0ABX0ACH1</accession>
<name>A0ABX0ACH1_9GAMM</name>